<reference evidence="1 2" key="1">
    <citation type="submission" date="2018-11" db="EMBL/GenBank/DDBJ databases">
        <authorList>
            <consortium name="Veterinary Laboratory Investigation and Response Network"/>
        </authorList>
    </citation>
    <scope>NUCLEOTIDE SEQUENCE [LARGE SCALE GENOMIC DNA]</scope>
    <source>
        <strain evidence="1 2">SPSE-18-VL-LA-PA-Ryan-0021</strain>
    </source>
</reference>
<evidence type="ECO:0000313" key="1">
    <source>
        <dbReference type="EMBL" id="EGQ4384435.1"/>
    </source>
</evidence>
<keyword evidence="2" id="KW-1185">Reference proteome</keyword>
<dbReference type="GO" id="GO:0006260">
    <property type="term" value="P:DNA replication"/>
    <property type="evidence" value="ECO:0007669"/>
    <property type="project" value="InterPro"/>
</dbReference>
<dbReference type="AlphaFoldDB" id="A0A8H9BUA3"/>
<organism evidence="1 2">
    <name type="scientific">Staphylococcus pseudintermedius</name>
    <dbReference type="NCBI Taxonomy" id="283734"/>
    <lineage>
        <taxon>Bacteria</taxon>
        <taxon>Bacillati</taxon>
        <taxon>Bacillota</taxon>
        <taxon>Bacilli</taxon>
        <taxon>Bacillales</taxon>
        <taxon>Staphylococcaceae</taxon>
        <taxon>Staphylococcus</taxon>
        <taxon>Staphylococcus intermedius group</taxon>
    </lineage>
</organism>
<dbReference type="Gene3D" id="3.90.580.10">
    <property type="entry name" value="Zinc finger, CHC2-type domain"/>
    <property type="match status" value="1"/>
</dbReference>
<dbReference type="GO" id="GO:0003677">
    <property type="term" value="F:DNA binding"/>
    <property type="evidence" value="ECO:0007669"/>
    <property type="project" value="InterPro"/>
</dbReference>
<proteinExistence type="predicted"/>
<dbReference type="Gene3D" id="3.40.1360.10">
    <property type="match status" value="1"/>
</dbReference>
<sequence>MFNKDKFKETLSIEEIQKVLTYYGANHYINSKGEIVSETICHNKSGGSHKLYYYPDTHTFYCYTHCGAFDIYDLIIKVNKVRGSKIDFHQAIKILGEILGRKIDFSRKVKGVQLEVKLIDDWAWLNRLKPKSQIIPDLDVINKSIMKYFDEMYPSAWVEEGISLETMEKYGIRFYPEMNQTIIPHLDGEGNLIGIRSRNWRKDLVKKAKYIPTFIGNRGFNHPLGYALYGLFQNKEAIKKKKKVMIVEGEKSCLFSDTFYGDNNFVVAICGSNMSKYQANLLLDLQVEEVIIAMDKEYMIVDSPDYDEYMKKIRKIAKLFAPYCTTYHLTDTKNRLWLKESPLDLNKEELELMMKEDKHLITLKDLEETQT</sequence>
<dbReference type="InterPro" id="IPR036977">
    <property type="entry name" value="DNA_primase_Znf_CHC2"/>
</dbReference>
<evidence type="ECO:0000313" key="2">
    <source>
        <dbReference type="Proteomes" id="UP000600220"/>
    </source>
</evidence>
<protein>
    <recommendedName>
        <fullName evidence="3">Zinc finger CHC2-type domain-containing protein</fullName>
    </recommendedName>
</protein>
<dbReference type="SUPFAM" id="SSF57783">
    <property type="entry name" value="Zinc beta-ribbon"/>
    <property type="match status" value="1"/>
</dbReference>
<dbReference type="Proteomes" id="UP000600220">
    <property type="component" value="Unassembled WGS sequence"/>
</dbReference>
<dbReference type="RefSeq" id="WP_140241676.1">
    <property type="nucleotide sequence ID" value="NZ_QGPB01000016.1"/>
</dbReference>
<evidence type="ECO:0008006" key="3">
    <source>
        <dbReference type="Google" id="ProtNLM"/>
    </source>
</evidence>
<name>A0A8H9BUA3_STAPS</name>
<dbReference type="SUPFAM" id="SSF56731">
    <property type="entry name" value="DNA primase core"/>
    <property type="match status" value="1"/>
</dbReference>
<dbReference type="GO" id="GO:0008270">
    <property type="term" value="F:zinc ion binding"/>
    <property type="evidence" value="ECO:0007669"/>
    <property type="project" value="InterPro"/>
</dbReference>
<gene>
    <name evidence="1" type="ORF">EGV54_04925</name>
</gene>
<comment type="caution">
    <text evidence="1">The sequence shown here is derived from an EMBL/GenBank/DDBJ whole genome shotgun (WGS) entry which is preliminary data.</text>
</comment>
<dbReference type="EMBL" id="AAXKXX010000004">
    <property type="protein sequence ID" value="EGQ4384435.1"/>
    <property type="molecule type" value="Genomic_DNA"/>
</dbReference>
<dbReference type="NCBIfam" id="NF006382">
    <property type="entry name" value="PRK08624.1"/>
    <property type="match status" value="1"/>
</dbReference>
<accession>A0A8H9BUA3</accession>